<evidence type="ECO:0000313" key="1">
    <source>
        <dbReference type="EMBL" id="MFC5745352.1"/>
    </source>
</evidence>
<comment type="caution">
    <text evidence="1">The sequence shown here is derived from an EMBL/GenBank/DDBJ whole genome shotgun (WGS) entry which is preliminary data.</text>
</comment>
<dbReference type="SUPFAM" id="SSF55961">
    <property type="entry name" value="Bet v1-like"/>
    <property type="match status" value="1"/>
</dbReference>
<accession>A0ABW0ZRG5</accession>
<dbReference type="EMBL" id="JBHSON010000007">
    <property type="protein sequence ID" value="MFC5745352.1"/>
    <property type="molecule type" value="Genomic_DNA"/>
</dbReference>
<evidence type="ECO:0000313" key="2">
    <source>
        <dbReference type="Proteomes" id="UP001596074"/>
    </source>
</evidence>
<sequence>MKVEELSADGLAYRRTFVVPCDPLHAFKEFTSGQGGWWPHDHRRGPQPVLGIGFEPAVGGDWYERSIDGSRVRRGKVLVWDPPRRVVGEWPLMLGVDASIDEVGTSELDVRFNEHREGATRVDLEHRGMHFNTRPDFVRRMFFSPYGWDLVVDNFSAYLASEPWR</sequence>
<evidence type="ECO:0008006" key="3">
    <source>
        <dbReference type="Google" id="ProtNLM"/>
    </source>
</evidence>
<protein>
    <recommendedName>
        <fullName evidence="3">ATPase</fullName>
    </recommendedName>
</protein>
<name>A0ABW0ZRG5_9ACTN</name>
<keyword evidence="2" id="KW-1185">Reference proteome</keyword>
<dbReference type="InterPro" id="IPR023393">
    <property type="entry name" value="START-like_dom_sf"/>
</dbReference>
<reference evidence="2" key="1">
    <citation type="journal article" date="2019" name="Int. J. Syst. Evol. Microbiol.">
        <title>The Global Catalogue of Microorganisms (GCM) 10K type strain sequencing project: providing services to taxonomists for standard genome sequencing and annotation.</title>
        <authorList>
            <consortium name="The Broad Institute Genomics Platform"/>
            <consortium name="The Broad Institute Genome Sequencing Center for Infectious Disease"/>
            <person name="Wu L."/>
            <person name="Ma J."/>
        </authorList>
    </citation>
    <scope>NUCLEOTIDE SEQUENCE [LARGE SCALE GENOMIC DNA]</scope>
    <source>
        <strain evidence="2">KCTC 42087</strain>
    </source>
</reference>
<dbReference type="RefSeq" id="WP_378280975.1">
    <property type="nucleotide sequence ID" value="NZ_JBHSON010000007.1"/>
</dbReference>
<organism evidence="1 2">
    <name type="scientific">Actinomadura rugatobispora</name>
    <dbReference type="NCBI Taxonomy" id="1994"/>
    <lineage>
        <taxon>Bacteria</taxon>
        <taxon>Bacillati</taxon>
        <taxon>Actinomycetota</taxon>
        <taxon>Actinomycetes</taxon>
        <taxon>Streptosporangiales</taxon>
        <taxon>Thermomonosporaceae</taxon>
        <taxon>Actinomadura</taxon>
    </lineage>
</organism>
<proteinExistence type="predicted"/>
<dbReference type="Gene3D" id="3.30.530.20">
    <property type="match status" value="1"/>
</dbReference>
<dbReference type="Proteomes" id="UP001596074">
    <property type="component" value="Unassembled WGS sequence"/>
</dbReference>
<gene>
    <name evidence="1" type="ORF">ACFPZN_07030</name>
</gene>